<feature type="region of interest" description="Disordered" evidence="2">
    <location>
        <begin position="637"/>
        <end position="682"/>
    </location>
</feature>
<dbReference type="AlphaFoldDB" id="A0A4Z0A2L7"/>
<dbReference type="GO" id="GO:0005737">
    <property type="term" value="C:cytoplasm"/>
    <property type="evidence" value="ECO:0007669"/>
    <property type="project" value="TreeGrafter"/>
</dbReference>
<dbReference type="Gene3D" id="2.60.120.260">
    <property type="entry name" value="Galactose-binding domain-like"/>
    <property type="match status" value="1"/>
</dbReference>
<keyword evidence="1" id="KW-0677">Repeat</keyword>
<organism evidence="4 5">
    <name type="scientific">Hericium alpestre</name>
    <dbReference type="NCBI Taxonomy" id="135208"/>
    <lineage>
        <taxon>Eukaryota</taxon>
        <taxon>Fungi</taxon>
        <taxon>Dikarya</taxon>
        <taxon>Basidiomycota</taxon>
        <taxon>Agaricomycotina</taxon>
        <taxon>Agaricomycetes</taxon>
        <taxon>Russulales</taxon>
        <taxon>Hericiaceae</taxon>
        <taxon>Hericium</taxon>
    </lineage>
</organism>
<reference evidence="4 5" key="1">
    <citation type="submission" date="2019-02" db="EMBL/GenBank/DDBJ databases">
        <title>Genome sequencing of the rare red list fungi Hericium alpestre (H. flagellum).</title>
        <authorList>
            <person name="Buettner E."/>
            <person name="Kellner H."/>
        </authorList>
    </citation>
    <scope>NUCLEOTIDE SEQUENCE [LARGE SCALE GENOMIC DNA]</scope>
    <source>
        <strain evidence="4 5">DSM 108284</strain>
    </source>
</reference>
<feature type="domain" description="Muskelin N-terminal" evidence="3">
    <location>
        <begin position="1"/>
        <end position="74"/>
    </location>
</feature>
<dbReference type="InterPro" id="IPR010565">
    <property type="entry name" value="Muskelin_N"/>
</dbReference>
<dbReference type="Proteomes" id="UP000298061">
    <property type="component" value="Unassembled WGS sequence"/>
</dbReference>
<proteinExistence type="predicted"/>
<dbReference type="Pfam" id="PF24681">
    <property type="entry name" value="Kelch_KLHDC2_KLHL20_DRC7"/>
    <property type="match status" value="2"/>
</dbReference>
<accession>A0A4Z0A2L7</accession>
<evidence type="ECO:0000256" key="2">
    <source>
        <dbReference type="SAM" id="MobiDB-lite"/>
    </source>
</evidence>
<dbReference type="STRING" id="135208.A0A4Z0A2L7"/>
<feature type="compositionally biased region" description="Polar residues" evidence="2">
    <location>
        <begin position="640"/>
        <end position="649"/>
    </location>
</feature>
<evidence type="ECO:0000256" key="1">
    <source>
        <dbReference type="ARBA" id="ARBA00022737"/>
    </source>
</evidence>
<protein>
    <recommendedName>
        <fullName evidence="3">Muskelin N-terminal domain-containing protein</fullName>
    </recommendedName>
</protein>
<evidence type="ECO:0000313" key="5">
    <source>
        <dbReference type="Proteomes" id="UP000298061"/>
    </source>
</evidence>
<dbReference type="Pfam" id="PF06588">
    <property type="entry name" value="Muskelin_N"/>
    <property type="match status" value="1"/>
</dbReference>
<evidence type="ECO:0000313" key="4">
    <source>
        <dbReference type="EMBL" id="TFY80985.1"/>
    </source>
</evidence>
<comment type="caution">
    <text evidence="4">The sequence shown here is derived from an EMBL/GenBank/DDBJ whole genome shotgun (WGS) entry which is preliminary data.</text>
</comment>
<keyword evidence="5" id="KW-1185">Reference proteome</keyword>
<dbReference type="SUPFAM" id="SSF50965">
    <property type="entry name" value="Galactose oxidase, central domain"/>
    <property type="match status" value="1"/>
</dbReference>
<dbReference type="InterPro" id="IPR015915">
    <property type="entry name" value="Kelch-typ_b-propeller"/>
</dbReference>
<dbReference type="InterPro" id="IPR011043">
    <property type="entry name" value="Gal_Oxase/kelch_b-propeller"/>
</dbReference>
<name>A0A4Z0A2L7_9AGAM</name>
<dbReference type="InterPro" id="IPR052456">
    <property type="entry name" value="CTLH_complex_component"/>
</dbReference>
<dbReference type="EMBL" id="SFCI01000263">
    <property type="protein sequence ID" value="TFY80985.1"/>
    <property type="molecule type" value="Genomic_DNA"/>
</dbReference>
<gene>
    <name evidence="4" type="ORF">EWM64_g3025</name>
</gene>
<evidence type="ECO:0000259" key="3">
    <source>
        <dbReference type="Pfam" id="PF06588"/>
    </source>
</evidence>
<dbReference type="OrthoDB" id="10052615at2759"/>
<dbReference type="PANTHER" id="PTHR15526:SF5">
    <property type="entry name" value="MUSKELIN"/>
    <property type="match status" value="1"/>
</dbReference>
<dbReference type="Gene3D" id="2.120.10.80">
    <property type="entry name" value="Kelch-type beta propeller"/>
    <property type="match status" value="2"/>
</dbReference>
<dbReference type="PANTHER" id="PTHR15526">
    <property type="entry name" value="MUSKELIN"/>
    <property type="match status" value="1"/>
</dbReference>
<sequence>MSEILHASLKDDNTPETFPLRHLSKTGVRFPSRFVKVEPISAYGNSFHISIWFVSLAGIADEEYVKDTKLRFDEVNRFPDSRFPVVNATDALRIQHRENAALRHILKHLRQRRFLGPFKAIMSCAGVELEHPLVTELYDNIVSNGNWSAAEQAIDNAASAGLFDAYLNSKQPHAVWRRLYGVDANGDVPSRRGGHAMCIDEQHGHIYMFGGWDGQKSLDDLWVYDIETDRWRMISQSVLQEQHGPRPRSCHKMAFDSKTGAIYVLGGLLESDSGAADSSNSWIDPSAPAEEGRTEYAQSYADFYRYHTQGPDSGTWELLSKDTSSTGGPPLIFDHQMVMDTDRQVLYVNGGRVNDATVTTIKYSGFYSYTVSTGKWKLLHSNDGTLSALSHRFGHSMVLDPNERTLYIFAGMGEEKYLSDMHTYNIDTQVATELFSNFTAAGGPDKTFTQRAVIDPSCREIYVFCGLTRGAQSPLPRLDLPATSWICRYGDPSHPWTKILPEEPGDGDGPAQIQQPRARYAHQVVYDSRSKTVYLHGGNAGRLLENGELDENPSGDSSVEQRLDDFWCMKLKRPGPGEIIRRARFQIRCQQFRELCADAPAVVALRFLQTQVHEVVDHSTSEAHVFRELLSYMLAEQSRPETSSSQGTAGMQAGDEMADGAQVESDAEAADGSPEVPEDRFKQRTEVFESLLEFFPADAKQPSSNLVDMIGWYEESIHE</sequence>